<dbReference type="AlphaFoldDB" id="A0A1W6UV05"/>
<name>A0A1W6UV05_VIBAL</name>
<proteinExistence type="predicted"/>
<reference evidence="1" key="1">
    <citation type="submission" date="2016-10" db="EMBL/GenBank/DDBJ databases">
        <title>The High Quality Genome of Vibrio alginolyticus K01M1.</title>
        <authorList>
            <person name="Wendling C."/>
            <person name="Chibani C.M."/>
            <person name="Hertel R."/>
            <person name="Sproer C."/>
            <person name="Bunk B."/>
            <person name="Overmann J."/>
            <person name="Roth O."/>
            <person name="Liesegang H."/>
        </authorList>
    </citation>
    <scope>NUCLEOTIDE SEQUENCE</scope>
    <source>
        <strain evidence="1">K05K4</strain>
        <plasmid evidence="1">pL289</plasmid>
    </source>
</reference>
<keyword evidence="1" id="KW-0614">Plasmid</keyword>
<sequence length="42" mass="4858">MQWLVDKHICLTDADIELIPYEDDAKDSLTGTVSTFQQLEFK</sequence>
<dbReference type="EMBL" id="CP017904">
    <property type="protein sequence ID" value="ARP21796.1"/>
    <property type="molecule type" value="Genomic_DNA"/>
</dbReference>
<gene>
    <name evidence="1" type="ORF">K05K4_50940</name>
</gene>
<accession>A0A1W6UV05</accession>
<geneLocation type="plasmid" evidence="1">
    <name>pL289</name>
</geneLocation>
<protein>
    <submittedName>
        <fullName evidence="1">Uncharacterized protein</fullName>
    </submittedName>
</protein>
<organism evidence="1">
    <name type="scientific">Vibrio alginolyticus</name>
    <dbReference type="NCBI Taxonomy" id="663"/>
    <lineage>
        <taxon>Bacteria</taxon>
        <taxon>Pseudomonadati</taxon>
        <taxon>Pseudomonadota</taxon>
        <taxon>Gammaproteobacteria</taxon>
        <taxon>Vibrionales</taxon>
        <taxon>Vibrionaceae</taxon>
        <taxon>Vibrio</taxon>
    </lineage>
</organism>
<dbReference type="RefSeq" id="WP_257228260.1">
    <property type="nucleotide sequence ID" value="NZ_CP017893.1"/>
</dbReference>
<evidence type="ECO:0000313" key="1">
    <source>
        <dbReference type="EMBL" id="ARP21796.1"/>
    </source>
</evidence>